<keyword evidence="5" id="KW-1015">Disulfide bond</keyword>
<evidence type="ECO:0000259" key="11">
    <source>
        <dbReference type="PROSITE" id="PS51888"/>
    </source>
</evidence>
<dbReference type="PANTHER" id="PTHR24256">
    <property type="entry name" value="TRYPTASE-RELATED"/>
    <property type="match status" value="1"/>
</dbReference>
<feature type="chain" id="PRO_5041485788" description="CLIP domain-containing serine protease" evidence="8">
    <location>
        <begin position="20"/>
        <end position="379"/>
    </location>
</feature>
<dbReference type="GO" id="GO:0004252">
    <property type="term" value="F:serine-type endopeptidase activity"/>
    <property type="evidence" value="ECO:0007669"/>
    <property type="project" value="UniProtKB-UniRule"/>
</dbReference>
<comment type="caution">
    <text evidence="12">The sequence shown here is derived from an EMBL/GenBank/DDBJ whole genome shotgun (WGS) entry which is preliminary data.</text>
</comment>
<dbReference type="EC" id="3.4.21.-" evidence="8"/>
<keyword evidence="1 8" id="KW-0645">Protease</keyword>
<dbReference type="InterPro" id="IPR001254">
    <property type="entry name" value="Trypsin_dom"/>
</dbReference>
<comment type="domain">
    <text evidence="8">The clip domain consists of 35-55 residues which are 'knitted' together usually by 3 conserved disulfide bonds forming a clip-like compact structure.</text>
</comment>
<proteinExistence type="inferred from homology"/>
<gene>
    <name evidence="12" type="ORF">Zmor_019278</name>
</gene>
<keyword evidence="2 8" id="KW-0732">Signal</keyword>
<dbReference type="InterPro" id="IPR051487">
    <property type="entry name" value="Ser/Thr_Proteases_Immune/Dev"/>
</dbReference>
<evidence type="ECO:0000256" key="7">
    <source>
        <dbReference type="ARBA" id="ARBA00024195"/>
    </source>
</evidence>
<evidence type="ECO:0000256" key="4">
    <source>
        <dbReference type="ARBA" id="ARBA00022825"/>
    </source>
</evidence>
<protein>
    <recommendedName>
        <fullName evidence="8">CLIP domain-containing serine protease</fullName>
        <ecNumber evidence="8">3.4.21.-</ecNumber>
    </recommendedName>
</protein>
<dbReference type="InterPro" id="IPR038565">
    <property type="entry name" value="CLIP_sf"/>
</dbReference>
<dbReference type="Gene3D" id="2.40.10.10">
    <property type="entry name" value="Trypsin-like serine proteases"/>
    <property type="match status" value="2"/>
</dbReference>
<evidence type="ECO:0000256" key="3">
    <source>
        <dbReference type="ARBA" id="ARBA00022801"/>
    </source>
</evidence>
<dbReference type="SMART" id="SM00020">
    <property type="entry name" value="Tryp_SPc"/>
    <property type="match status" value="1"/>
</dbReference>
<keyword evidence="4 8" id="KW-0720">Serine protease</keyword>
<dbReference type="SMART" id="SM00680">
    <property type="entry name" value="CLIP"/>
    <property type="match status" value="1"/>
</dbReference>
<keyword evidence="3 8" id="KW-0378">Hydrolase</keyword>
<feature type="signal peptide" evidence="8">
    <location>
        <begin position="1"/>
        <end position="19"/>
    </location>
</feature>
<evidence type="ECO:0000256" key="8">
    <source>
        <dbReference type="RuleBase" id="RU366078"/>
    </source>
</evidence>
<evidence type="ECO:0000256" key="1">
    <source>
        <dbReference type="ARBA" id="ARBA00022670"/>
    </source>
</evidence>
<organism evidence="12 13">
    <name type="scientific">Zophobas morio</name>
    <dbReference type="NCBI Taxonomy" id="2755281"/>
    <lineage>
        <taxon>Eukaryota</taxon>
        <taxon>Metazoa</taxon>
        <taxon>Ecdysozoa</taxon>
        <taxon>Arthropoda</taxon>
        <taxon>Hexapoda</taxon>
        <taxon>Insecta</taxon>
        <taxon>Pterygota</taxon>
        <taxon>Neoptera</taxon>
        <taxon>Endopterygota</taxon>
        <taxon>Coleoptera</taxon>
        <taxon>Polyphaga</taxon>
        <taxon>Cucujiformia</taxon>
        <taxon>Tenebrionidae</taxon>
        <taxon>Zophobas</taxon>
    </lineage>
</organism>
<dbReference type="InterPro" id="IPR009003">
    <property type="entry name" value="Peptidase_S1_PA"/>
</dbReference>
<dbReference type="FunFam" id="2.40.10.10:FF:000028">
    <property type="entry name" value="Serine protease easter"/>
    <property type="match status" value="1"/>
</dbReference>
<sequence length="379" mass="41296">MTTLLKITVFVCASGYIVANLAADTCQTPDKQQGVCKPFKECLSLYSLLDNLTQPITTHLRQHHCGFEANHPKVCCPKSTEPDSSIHFNPDSTPSKQNTDGSTTILQHSLLPNKDSCGSTDEDRIIGNYLSLYQYPWTAILMYQANNQSKIDCAGTLISSRYVLTSAGCTTGNLPGGAKLVRVRLREHDLASNPDCDNPDQGLLCGEPFIEIPIEKTIVHEKYRSDDANHRHDIALIRLNKTVVSGDFLQPLCLPSGTDVHKNYTGVKLVQPGWGINNEKVSNSVRVRSTVKGQSSEECGKMFGFNLNRSQLCTIKSESHNKLCSLDIGGSVMSIALTEDYPNFYAAGVASAGACGGGQPALYTKVGDYSAWIVSKLEK</sequence>
<evidence type="ECO:0000256" key="6">
    <source>
        <dbReference type="ARBA" id="ARBA00023180"/>
    </source>
</evidence>
<accession>A0AA38I5J9</accession>
<reference evidence="12" key="1">
    <citation type="journal article" date="2023" name="G3 (Bethesda)">
        <title>Whole genome assemblies of Zophobas morio and Tenebrio molitor.</title>
        <authorList>
            <person name="Kaur S."/>
            <person name="Stinson S.A."/>
            <person name="diCenzo G.C."/>
        </authorList>
    </citation>
    <scope>NUCLEOTIDE SEQUENCE</scope>
    <source>
        <strain evidence="12">QUZm001</strain>
    </source>
</reference>
<feature type="domain" description="Clip" evidence="11">
    <location>
        <begin position="25"/>
        <end position="76"/>
    </location>
</feature>
<dbReference type="PRINTS" id="PR00722">
    <property type="entry name" value="CHYMOTRYPSIN"/>
</dbReference>
<feature type="region of interest" description="Disordered" evidence="9">
    <location>
        <begin position="83"/>
        <end position="102"/>
    </location>
</feature>
<name>A0AA38I5J9_9CUCU</name>
<evidence type="ECO:0000256" key="5">
    <source>
        <dbReference type="ARBA" id="ARBA00023157"/>
    </source>
</evidence>
<evidence type="ECO:0000256" key="2">
    <source>
        <dbReference type="ARBA" id="ARBA00022729"/>
    </source>
</evidence>
<keyword evidence="8" id="KW-0964">Secreted</keyword>
<dbReference type="SUPFAM" id="SSF50494">
    <property type="entry name" value="Trypsin-like serine proteases"/>
    <property type="match status" value="1"/>
</dbReference>
<dbReference type="Pfam" id="PF00089">
    <property type="entry name" value="Trypsin"/>
    <property type="match status" value="1"/>
</dbReference>
<keyword evidence="6" id="KW-0325">Glycoprotein</keyword>
<dbReference type="PROSITE" id="PS51888">
    <property type="entry name" value="CLIP"/>
    <property type="match status" value="1"/>
</dbReference>
<dbReference type="AlphaFoldDB" id="A0AA38I5J9"/>
<evidence type="ECO:0000259" key="10">
    <source>
        <dbReference type="PROSITE" id="PS50240"/>
    </source>
</evidence>
<dbReference type="InterPro" id="IPR022700">
    <property type="entry name" value="CLIP"/>
</dbReference>
<feature type="domain" description="Peptidase S1" evidence="10">
    <location>
        <begin position="125"/>
        <end position="378"/>
    </location>
</feature>
<dbReference type="PROSITE" id="PS50240">
    <property type="entry name" value="TRYPSIN_DOM"/>
    <property type="match status" value="1"/>
</dbReference>
<dbReference type="InterPro" id="IPR001314">
    <property type="entry name" value="Peptidase_S1A"/>
</dbReference>
<dbReference type="Proteomes" id="UP001168821">
    <property type="component" value="Unassembled WGS sequence"/>
</dbReference>
<dbReference type="InterPro" id="IPR043504">
    <property type="entry name" value="Peptidase_S1_PA_chymotrypsin"/>
</dbReference>
<evidence type="ECO:0000313" key="12">
    <source>
        <dbReference type="EMBL" id="KAJ3647399.1"/>
    </source>
</evidence>
<dbReference type="Pfam" id="PF12032">
    <property type="entry name" value="CLIP"/>
    <property type="match status" value="1"/>
</dbReference>
<comment type="subcellular location">
    <subcellularLocation>
        <location evidence="8">Secreted</location>
    </subcellularLocation>
</comment>
<evidence type="ECO:0000256" key="9">
    <source>
        <dbReference type="SAM" id="MobiDB-lite"/>
    </source>
</evidence>
<comment type="similarity">
    <text evidence="7 8">Belongs to the peptidase S1 family. CLIP subfamily.</text>
</comment>
<keyword evidence="13" id="KW-1185">Reference proteome</keyword>
<dbReference type="EMBL" id="JALNTZ010000006">
    <property type="protein sequence ID" value="KAJ3647399.1"/>
    <property type="molecule type" value="Genomic_DNA"/>
</dbReference>
<dbReference type="Gene3D" id="3.30.1640.30">
    <property type="match status" value="1"/>
</dbReference>
<dbReference type="GO" id="GO:0006508">
    <property type="term" value="P:proteolysis"/>
    <property type="evidence" value="ECO:0007669"/>
    <property type="project" value="UniProtKB-KW"/>
</dbReference>
<evidence type="ECO:0000313" key="13">
    <source>
        <dbReference type="Proteomes" id="UP001168821"/>
    </source>
</evidence>
<dbReference type="GO" id="GO:0005576">
    <property type="term" value="C:extracellular region"/>
    <property type="evidence" value="ECO:0007669"/>
    <property type="project" value="UniProtKB-SubCell"/>
</dbReference>